<reference evidence="1" key="1">
    <citation type="submission" date="2014-09" db="EMBL/GenBank/DDBJ databases">
        <authorList>
            <person name="Magalhaes I.L.F."/>
            <person name="Oliveira U."/>
            <person name="Santos F.R."/>
            <person name="Vidigal T.H.D.A."/>
            <person name="Brescovit A.D."/>
            <person name="Santos A.J."/>
        </authorList>
    </citation>
    <scope>NUCLEOTIDE SEQUENCE</scope>
    <source>
        <tissue evidence="1">Shoot tissue taken approximately 20 cm above the soil surface</tissue>
    </source>
</reference>
<evidence type="ECO:0000313" key="1">
    <source>
        <dbReference type="EMBL" id="JAD45264.1"/>
    </source>
</evidence>
<organism evidence="1">
    <name type="scientific">Arundo donax</name>
    <name type="common">Giant reed</name>
    <name type="synonym">Donax arundinaceus</name>
    <dbReference type="NCBI Taxonomy" id="35708"/>
    <lineage>
        <taxon>Eukaryota</taxon>
        <taxon>Viridiplantae</taxon>
        <taxon>Streptophyta</taxon>
        <taxon>Embryophyta</taxon>
        <taxon>Tracheophyta</taxon>
        <taxon>Spermatophyta</taxon>
        <taxon>Magnoliopsida</taxon>
        <taxon>Liliopsida</taxon>
        <taxon>Poales</taxon>
        <taxon>Poaceae</taxon>
        <taxon>PACMAD clade</taxon>
        <taxon>Arundinoideae</taxon>
        <taxon>Arundineae</taxon>
        <taxon>Arundo</taxon>
    </lineage>
</organism>
<proteinExistence type="predicted"/>
<name>A0A0A9A0S1_ARUDO</name>
<accession>A0A0A9A0S1</accession>
<sequence>MRHEIDENPTGRLNFV</sequence>
<dbReference type="EMBL" id="GBRH01252631">
    <property type="protein sequence ID" value="JAD45264.1"/>
    <property type="molecule type" value="Transcribed_RNA"/>
</dbReference>
<reference evidence="1" key="2">
    <citation type="journal article" date="2015" name="Data Brief">
        <title>Shoot transcriptome of the giant reed, Arundo donax.</title>
        <authorList>
            <person name="Barrero R.A."/>
            <person name="Guerrero F.D."/>
            <person name="Moolhuijzen P."/>
            <person name="Goolsby J.A."/>
            <person name="Tidwell J."/>
            <person name="Bellgard S.E."/>
            <person name="Bellgard M.I."/>
        </authorList>
    </citation>
    <scope>NUCLEOTIDE SEQUENCE</scope>
    <source>
        <tissue evidence="1">Shoot tissue taken approximately 20 cm above the soil surface</tissue>
    </source>
</reference>
<dbReference type="AlphaFoldDB" id="A0A0A9A0S1"/>
<protein>
    <submittedName>
        <fullName evidence="1">Uncharacterized protein</fullName>
    </submittedName>
</protein>